<keyword evidence="2" id="KW-1133">Transmembrane helix</keyword>
<organism evidence="3 4">
    <name type="scientific">Tropilaelaps mercedesae</name>
    <dbReference type="NCBI Taxonomy" id="418985"/>
    <lineage>
        <taxon>Eukaryota</taxon>
        <taxon>Metazoa</taxon>
        <taxon>Ecdysozoa</taxon>
        <taxon>Arthropoda</taxon>
        <taxon>Chelicerata</taxon>
        <taxon>Arachnida</taxon>
        <taxon>Acari</taxon>
        <taxon>Parasitiformes</taxon>
        <taxon>Mesostigmata</taxon>
        <taxon>Gamasina</taxon>
        <taxon>Dermanyssoidea</taxon>
        <taxon>Laelapidae</taxon>
        <taxon>Tropilaelaps</taxon>
    </lineage>
</organism>
<proteinExistence type="predicted"/>
<feature type="transmembrane region" description="Helical" evidence="2">
    <location>
        <begin position="275"/>
        <end position="292"/>
    </location>
</feature>
<name>A0A1V9XSG0_9ACAR</name>
<keyword evidence="2" id="KW-0472">Membrane</keyword>
<dbReference type="InterPro" id="IPR028054">
    <property type="entry name" value="DUF4481"/>
</dbReference>
<keyword evidence="2" id="KW-0812">Transmembrane</keyword>
<feature type="region of interest" description="Disordered" evidence="1">
    <location>
        <begin position="32"/>
        <end position="58"/>
    </location>
</feature>
<evidence type="ECO:0000256" key="2">
    <source>
        <dbReference type="SAM" id="Phobius"/>
    </source>
</evidence>
<protein>
    <submittedName>
        <fullName evidence="3">Uncharacterized protein</fullName>
    </submittedName>
</protein>
<evidence type="ECO:0000313" key="4">
    <source>
        <dbReference type="Proteomes" id="UP000192247"/>
    </source>
</evidence>
<dbReference type="STRING" id="418985.A0A1V9XSG0"/>
<reference evidence="3 4" key="1">
    <citation type="journal article" date="2017" name="Gigascience">
        <title>Draft genome of the honey bee ectoparasitic mite, Tropilaelaps mercedesae, is shaped by the parasitic life history.</title>
        <authorList>
            <person name="Dong X."/>
            <person name="Armstrong S.D."/>
            <person name="Xia D."/>
            <person name="Makepeace B.L."/>
            <person name="Darby A.C."/>
            <person name="Kadowaki T."/>
        </authorList>
    </citation>
    <scope>NUCLEOTIDE SEQUENCE [LARGE SCALE GENOMIC DNA]</scope>
    <source>
        <strain evidence="3">Wuxi-XJTLU</strain>
    </source>
</reference>
<sequence length="337" mass="36820">MGPDRAVTALIELGESPPTCRRQISKRNRLEASGRVPHSELKMMSESGGVGDIGMVASGVTSSEGDRILNQDNRTAPWSTTPAPIATRAGSEVRTAGDKKDATWVKFEEDETGEGAATIQPSSIEVVATKTLQQQAIAKDPNQLGRAVLEKAKNGTNSTNKDHSEIRIEPFEFRPSPPRSPVITELAGGVAMAGSNVSTRTNSEDKFVNGDIICTVLPSNKSCAWVTRAKFPPNLVPEEIMDTSLTITVEDYVLALQILTNDVRFTLYNVLYKRVLLLWMFTGFVILLSLLFSGTRGLALFGGGVFWLIVNAVGIFAFMYIKLKVGRSSERGDRRWR</sequence>
<comment type="caution">
    <text evidence="3">The sequence shown here is derived from an EMBL/GenBank/DDBJ whole genome shotgun (WGS) entry which is preliminary data.</text>
</comment>
<dbReference type="EMBL" id="MNPL01004940">
    <property type="protein sequence ID" value="OQR76332.1"/>
    <property type="molecule type" value="Genomic_DNA"/>
</dbReference>
<dbReference type="InParanoid" id="A0A1V9XSG0"/>
<keyword evidence="4" id="KW-1185">Reference proteome</keyword>
<dbReference type="OrthoDB" id="8250049at2759"/>
<feature type="transmembrane region" description="Helical" evidence="2">
    <location>
        <begin position="298"/>
        <end position="321"/>
    </location>
</feature>
<accession>A0A1V9XSG0</accession>
<evidence type="ECO:0000256" key="1">
    <source>
        <dbReference type="SAM" id="MobiDB-lite"/>
    </source>
</evidence>
<evidence type="ECO:0000313" key="3">
    <source>
        <dbReference type="EMBL" id="OQR76332.1"/>
    </source>
</evidence>
<dbReference type="Proteomes" id="UP000192247">
    <property type="component" value="Unassembled WGS sequence"/>
</dbReference>
<dbReference type="AlphaFoldDB" id="A0A1V9XSG0"/>
<gene>
    <name evidence="3" type="ORF">BIW11_07840</name>
</gene>
<dbReference type="PANTHER" id="PTHR31193">
    <property type="entry name" value="TRANSMEMBRANE PROTEIN C9ORF91"/>
    <property type="match status" value="1"/>
</dbReference>
<feature type="compositionally biased region" description="Basic and acidic residues" evidence="1">
    <location>
        <begin position="32"/>
        <end position="43"/>
    </location>
</feature>
<dbReference type="PANTHER" id="PTHR31193:SF1">
    <property type="entry name" value="TRANSMEMBRANE PROTEIN 268"/>
    <property type="match status" value="1"/>
</dbReference>